<reference evidence="1" key="1">
    <citation type="submission" date="2020-06" db="EMBL/GenBank/DDBJ databases">
        <authorList>
            <consortium name="Plant Systems Biology data submission"/>
        </authorList>
    </citation>
    <scope>NUCLEOTIDE SEQUENCE</scope>
    <source>
        <strain evidence="1">D6</strain>
    </source>
</reference>
<dbReference type="Proteomes" id="UP001153069">
    <property type="component" value="Unassembled WGS sequence"/>
</dbReference>
<evidence type="ECO:0008006" key="3">
    <source>
        <dbReference type="Google" id="ProtNLM"/>
    </source>
</evidence>
<evidence type="ECO:0000313" key="2">
    <source>
        <dbReference type="Proteomes" id="UP001153069"/>
    </source>
</evidence>
<proteinExistence type="predicted"/>
<keyword evidence="2" id="KW-1185">Reference proteome</keyword>
<dbReference type="EMBL" id="CAICTM010000013">
    <property type="protein sequence ID" value="CAB9497057.1"/>
    <property type="molecule type" value="Genomic_DNA"/>
</dbReference>
<dbReference type="OrthoDB" id="2142302at2759"/>
<evidence type="ECO:0000313" key="1">
    <source>
        <dbReference type="EMBL" id="CAB9497057.1"/>
    </source>
</evidence>
<sequence>MVVEYDLDAVERLEHEFEVIAFGLFRNGRLSGSEAVKDRRIRAWCGVSVLSIAWYLLEMGGSLIEGASMERYLWSLNMLQQYPTEENVASRCGGVDEGTWSKWVWYFIDEISYLENDVIQWSNRYIGDVGNDCLCSVDGVDFLSRGKKLHNGNPDKTRFSNKFKKASYRYEFATNIRASYICWLAGPYLPGTYNDLQIFRFGLRDMLGADERVKADDGYLAEAEKVKCPHSLRAHEDQRAMRGRLRIRQEKLNKLLKNFHALDVPFRHGPEKHGAVTRSIAVFV</sequence>
<organism evidence="1 2">
    <name type="scientific">Seminavis robusta</name>
    <dbReference type="NCBI Taxonomy" id="568900"/>
    <lineage>
        <taxon>Eukaryota</taxon>
        <taxon>Sar</taxon>
        <taxon>Stramenopiles</taxon>
        <taxon>Ochrophyta</taxon>
        <taxon>Bacillariophyta</taxon>
        <taxon>Bacillariophyceae</taxon>
        <taxon>Bacillariophycidae</taxon>
        <taxon>Naviculales</taxon>
        <taxon>Naviculaceae</taxon>
        <taxon>Seminavis</taxon>
    </lineage>
</organism>
<accession>A0A9N8D5X6</accession>
<protein>
    <recommendedName>
        <fullName evidence="3">DDE Tnp4 domain-containing protein</fullName>
    </recommendedName>
</protein>
<gene>
    <name evidence="1" type="ORF">SEMRO_13_G010120.1</name>
</gene>
<name>A0A9N8D5X6_9STRA</name>
<dbReference type="AlphaFoldDB" id="A0A9N8D5X6"/>
<comment type="caution">
    <text evidence="1">The sequence shown here is derived from an EMBL/GenBank/DDBJ whole genome shotgun (WGS) entry which is preliminary data.</text>
</comment>